<evidence type="ECO:0000256" key="2">
    <source>
        <dbReference type="SAM" id="Phobius"/>
    </source>
</evidence>
<protein>
    <submittedName>
        <fullName evidence="3">Uncharacterized protein</fullName>
    </submittedName>
</protein>
<dbReference type="AlphaFoldDB" id="A0AAD2CHB4"/>
<organism evidence="3 4">
    <name type="scientific">Cylindrotheca closterium</name>
    <dbReference type="NCBI Taxonomy" id="2856"/>
    <lineage>
        <taxon>Eukaryota</taxon>
        <taxon>Sar</taxon>
        <taxon>Stramenopiles</taxon>
        <taxon>Ochrophyta</taxon>
        <taxon>Bacillariophyta</taxon>
        <taxon>Bacillariophyceae</taxon>
        <taxon>Bacillariophycidae</taxon>
        <taxon>Bacillariales</taxon>
        <taxon>Bacillariaceae</taxon>
        <taxon>Cylindrotheca</taxon>
    </lineage>
</organism>
<keyword evidence="2" id="KW-0472">Membrane</keyword>
<evidence type="ECO:0000256" key="1">
    <source>
        <dbReference type="SAM" id="MobiDB-lite"/>
    </source>
</evidence>
<accession>A0AAD2CHB4</accession>
<proteinExistence type="predicted"/>
<feature type="compositionally biased region" description="Basic and acidic residues" evidence="1">
    <location>
        <begin position="281"/>
        <end position="292"/>
    </location>
</feature>
<reference evidence="3" key="1">
    <citation type="submission" date="2023-08" db="EMBL/GenBank/DDBJ databases">
        <authorList>
            <person name="Audoor S."/>
            <person name="Bilcke G."/>
        </authorList>
    </citation>
    <scope>NUCLEOTIDE SEQUENCE</scope>
</reference>
<feature type="transmembrane region" description="Helical" evidence="2">
    <location>
        <begin position="126"/>
        <end position="154"/>
    </location>
</feature>
<feature type="compositionally biased region" description="Low complexity" evidence="1">
    <location>
        <begin position="295"/>
        <end position="306"/>
    </location>
</feature>
<dbReference type="Proteomes" id="UP001295423">
    <property type="component" value="Unassembled WGS sequence"/>
</dbReference>
<dbReference type="EMBL" id="CAKOGP040000247">
    <property type="protein sequence ID" value="CAJ1933145.1"/>
    <property type="molecule type" value="Genomic_DNA"/>
</dbReference>
<evidence type="ECO:0000313" key="4">
    <source>
        <dbReference type="Proteomes" id="UP001295423"/>
    </source>
</evidence>
<feature type="compositionally biased region" description="Basic and acidic residues" evidence="1">
    <location>
        <begin position="494"/>
        <end position="508"/>
    </location>
</feature>
<keyword evidence="4" id="KW-1185">Reference proteome</keyword>
<name>A0AAD2CHB4_9STRA</name>
<keyword evidence="2" id="KW-0812">Transmembrane</keyword>
<gene>
    <name evidence="3" type="ORF">CYCCA115_LOCUS3179</name>
</gene>
<comment type="caution">
    <text evidence="3">The sequence shown here is derived from an EMBL/GenBank/DDBJ whole genome shotgun (WGS) entry which is preliminary data.</text>
</comment>
<keyword evidence="2" id="KW-1133">Transmembrane helix</keyword>
<sequence length="508" mass="56507">MRVRKSNPRRILYSIFVISILSSGGKRSSPTYFPVANGLNSSIKRNAKGQPRLCSVMEVSLNGFTRLCFGKATQKDITIQALSNRKVLQGKLESLQVSMKKSKSSLIALDSVTITGNDLNFGYLPLVIAASLPTLFFLLSVREIFYLALFVFLWRNQRQNLLRPERIKAIETRMERQRQKVSKFLLGEGPCRLNYQITMTNDSLKDSAWVQVLAKSLVQTFMANSALPLAAAVSDVTNNLMLLEDSSSPPSSPSNLRNAGASGGSLSTNNPKDNPILTLWKEQEEAQNDQRRRNQQQQQQQKQEAASTASPSFPLTDLFAATSFELRQAPVFAKDGHIWLPCVANLPYASNNNNNNNNNNKSQLDFTLRTKPKVASTFPQQQQQQKQQGLEFSAAECSLDVKATQTPEWAKQFLPSIVWLPIGAAGMILPIGGFNKHQLKRVTVQDDACQIQGELDLFRKKSSDGSSFMGEGRIIGKTFGNLLQSFSSRKRREKGNDTDDRPKLPGGK</sequence>
<evidence type="ECO:0000313" key="3">
    <source>
        <dbReference type="EMBL" id="CAJ1933145.1"/>
    </source>
</evidence>
<feature type="region of interest" description="Disordered" evidence="1">
    <location>
        <begin position="244"/>
        <end position="311"/>
    </location>
</feature>
<feature type="region of interest" description="Disordered" evidence="1">
    <location>
        <begin position="485"/>
        <end position="508"/>
    </location>
</feature>